<dbReference type="EMBL" id="JAMTCJ010000002">
    <property type="protein sequence ID" value="MCP2176516.1"/>
    <property type="molecule type" value="Genomic_DNA"/>
</dbReference>
<feature type="transmembrane region" description="Helical" evidence="6">
    <location>
        <begin position="44"/>
        <end position="66"/>
    </location>
</feature>
<feature type="transmembrane region" description="Helical" evidence="6">
    <location>
        <begin position="362"/>
        <end position="382"/>
    </location>
</feature>
<dbReference type="PANTHER" id="PTHR30250:SF11">
    <property type="entry name" value="O-ANTIGEN TRANSPORTER-RELATED"/>
    <property type="match status" value="1"/>
</dbReference>
<feature type="transmembrane region" description="Helical" evidence="6">
    <location>
        <begin position="448"/>
        <end position="468"/>
    </location>
</feature>
<dbReference type="Gene3D" id="3.40.50.1820">
    <property type="entry name" value="alpha/beta hydrolase"/>
    <property type="match status" value="2"/>
</dbReference>
<keyword evidence="8" id="KW-1185">Reference proteome</keyword>
<reference evidence="7 8" key="1">
    <citation type="submission" date="2022-06" db="EMBL/GenBank/DDBJ databases">
        <title>Genomic Encyclopedia of Archaeal and Bacterial Type Strains, Phase II (KMG-II): from individual species to whole genera.</title>
        <authorList>
            <person name="Goeker M."/>
        </authorList>
    </citation>
    <scope>NUCLEOTIDE SEQUENCE [LARGE SCALE GENOMIC DNA]</scope>
    <source>
        <strain evidence="7 8">DSM 44693</strain>
    </source>
</reference>
<proteinExistence type="predicted"/>
<dbReference type="InterPro" id="IPR050833">
    <property type="entry name" value="Poly_Biosynth_Transport"/>
</dbReference>
<dbReference type="SUPFAM" id="SSF53474">
    <property type="entry name" value="alpha/beta-Hydrolases"/>
    <property type="match status" value="2"/>
</dbReference>
<evidence type="ECO:0000256" key="4">
    <source>
        <dbReference type="ARBA" id="ARBA00022989"/>
    </source>
</evidence>
<organism evidence="7 8">
    <name type="scientific">Williamsia maris</name>
    <dbReference type="NCBI Taxonomy" id="72806"/>
    <lineage>
        <taxon>Bacteria</taxon>
        <taxon>Bacillati</taxon>
        <taxon>Actinomycetota</taxon>
        <taxon>Actinomycetes</taxon>
        <taxon>Mycobacteriales</taxon>
        <taxon>Nocardiaceae</taxon>
        <taxon>Williamsia</taxon>
    </lineage>
</organism>
<comment type="caution">
    <text evidence="7">The sequence shown here is derived from an EMBL/GenBank/DDBJ whole genome shotgun (WGS) entry which is preliminary data.</text>
</comment>
<evidence type="ECO:0000256" key="5">
    <source>
        <dbReference type="ARBA" id="ARBA00023136"/>
    </source>
</evidence>
<dbReference type="RefSeq" id="WP_253661495.1">
    <property type="nucleotide sequence ID" value="NZ_BAAAJQ010000001.1"/>
</dbReference>
<dbReference type="PANTHER" id="PTHR30250">
    <property type="entry name" value="PST FAMILY PREDICTED COLANIC ACID TRANSPORTER"/>
    <property type="match status" value="1"/>
</dbReference>
<evidence type="ECO:0000256" key="2">
    <source>
        <dbReference type="ARBA" id="ARBA00022475"/>
    </source>
</evidence>
<feature type="transmembrane region" description="Helical" evidence="6">
    <location>
        <begin position="474"/>
        <end position="494"/>
    </location>
</feature>
<feature type="transmembrane region" description="Helical" evidence="6">
    <location>
        <begin position="187"/>
        <end position="206"/>
    </location>
</feature>
<keyword evidence="4 6" id="KW-1133">Transmembrane helix</keyword>
<keyword evidence="5 6" id="KW-0472">Membrane</keyword>
<evidence type="ECO:0000313" key="8">
    <source>
        <dbReference type="Proteomes" id="UP001206895"/>
    </source>
</evidence>
<name>A0ABT1HFK6_9NOCA</name>
<keyword evidence="3 6" id="KW-0812">Transmembrane</keyword>
<feature type="transmembrane region" description="Helical" evidence="6">
    <location>
        <begin position="289"/>
        <end position="308"/>
    </location>
</feature>
<feature type="transmembrane region" description="Helical" evidence="6">
    <location>
        <begin position="116"/>
        <end position="136"/>
    </location>
</feature>
<gene>
    <name evidence="7" type="ORF">LX13_002335</name>
</gene>
<evidence type="ECO:0000256" key="6">
    <source>
        <dbReference type="SAM" id="Phobius"/>
    </source>
</evidence>
<feature type="transmembrane region" description="Helical" evidence="6">
    <location>
        <begin position="142"/>
        <end position="166"/>
    </location>
</feature>
<keyword evidence="2" id="KW-1003">Cell membrane</keyword>
<accession>A0ABT1HFK6</accession>
<evidence type="ECO:0000313" key="7">
    <source>
        <dbReference type="EMBL" id="MCP2176516.1"/>
    </source>
</evidence>
<feature type="transmembrane region" description="Helical" evidence="6">
    <location>
        <begin position="389"/>
        <end position="408"/>
    </location>
</feature>
<dbReference type="Proteomes" id="UP001206895">
    <property type="component" value="Unassembled WGS sequence"/>
</dbReference>
<dbReference type="InterPro" id="IPR029058">
    <property type="entry name" value="AB_hydrolase_fold"/>
</dbReference>
<dbReference type="CDD" id="cd13128">
    <property type="entry name" value="MATE_Wzx_like"/>
    <property type="match status" value="1"/>
</dbReference>
<feature type="transmembrane region" description="Helical" evidence="6">
    <location>
        <begin position="414"/>
        <end position="436"/>
    </location>
</feature>
<comment type="subcellular location">
    <subcellularLocation>
        <location evidence="1">Cell membrane</location>
        <topology evidence="1">Multi-pass membrane protein</topology>
    </subcellularLocation>
</comment>
<feature type="transmembrane region" description="Helical" evidence="6">
    <location>
        <begin position="320"/>
        <end position="342"/>
    </location>
</feature>
<feature type="transmembrane region" description="Helical" evidence="6">
    <location>
        <begin position="72"/>
        <end position="96"/>
    </location>
</feature>
<protein>
    <submittedName>
        <fullName evidence="7">Membrane protein involved in the export of O-antigen and teichoic acid</fullName>
    </submittedName>
</protein>
<evidence type="ECO:0000256" key="1">
    <source>
        <dbReference type="ARBA" id="ARBA00004651"/>
    </source>
</evidence>
<dbReference type="Pfam" id="PF01943">
    <property type="entry name" value="Polysacc_synt"/>
    <property type="match status" value="1"/>
</dbReference>
<dbReference type="InterPro" id="IPR002797">
    <property type="entry name" value="Polysacc_synth"/>
</dbReference>
<sequence>MTAQLEHPTQTPPLPVVDGLVPDDPIGTEEKRTSSVARNIGSMLLGRAFTAALGWIGSIVIARALGAEEWGQYSFVFGLLGVLSVITDLGVGRVVLARLVGDSEAEARLVASSFIALRLVLGMVGYLGAVAFVVLAGYPGEVIVATLVAGLVVVVATPSHALTVLFQSRLKLTVISVVESLSQVVQLAATVVAVLVAPVLLVVVVPAVAFEVVSLLSKTWIIGAGRLSFRPAKRIEIWRWSEMLREALPLSIGFSLSVLLTKIDIPILSKLDSFEAVGHYAIAYKFSDVVAMIGIAITTPVVTVLVASWPNRLVEFRARLHGASILTVLLAGMAVIGVWPAATPLLRHLYGSAYADADDATRLLVLSAGLSSFTLLGVMTLVSAGRNRVFPLVALTGLILNVTLNVVLIPRLSFNGSAIATIITEVLVCVAIWITVVRQLRTPALLPWRRLAGLVVLIGLMVVAVTLISPSDSVVGIVLGVIGALALPVAARACRITDSVDPRRLLVGTASGEIDDPDEKTEDDDRPAIDVGHVVHTYFGPADTPLFGTLHIPSTSTARAGVVLCSSLGKEQMDSTRGVRMLGEDLAATGIVALRFDHLNTGESWGAQDSADAVENWIAGVAHAVDHLRGMGITTISVVGLRAGALIASAAVARIEGVAAVVFWDPVLRGRSFVRGQQQLFRIAVAADAGGTSARPTTADVVDIVGATWHADTAAHLSSLAVDTAALGDLPVLFAVADADASSGALRAQVDAAAGSVEVRTVGDPTGFISPPSFYVELPRAAVETIGSWLDERMPSSSTPIVVTPRTTAVMQTTGTGQEITTEVVTTDGGARVWITRAGTQPSSGIVMHSTANDVRTGPARLWQSAALRAAEMGAVTVRYDRVGVGESGAVVRRGDFALLHSEESVRDAHEVTALARTLTTGQITHAGVCSGAWLAARVALDDDNRDRVILVNLLSWRSDAPLVGADTVASFDSGPATTAAATAVTTSRSAALRSRVKPLAARYLPYAVFDLIARAGVMQSPRLLIGPLSRANIDTHLVFGEDDYAHFVSQRGLGALSSVARRGPAPTVHVAVGGDHPGFHPSVRDATLSACVHAIAIDNAGSR</sequence>
<evidence type="ECO:0000256" key="3">
    <source>
        <dbReference type="ARBA" id="ARBA00022692"/>
    </source>
</evidence>